<dbReference type="PANTHER" id="PTHR45523:SF2">
    <property type="entry name" value="OS02G0470600 PROTEIN"/>
    <property type="match status" value="1"/>
</dbReference>
<evidence type="ECO:0000256" key="1">
    <source>
        <dbReference type="SAM" id="MobiDB-lite"/>
    </source>
</evidence>
<evidence type="ECO:0000313" key="2">
    <source>
        <dbReference type="EMBL" id="ERM95782.1"/>
    </source>
</evidence>
<evidence type="ECO:0000313" key="3">
    <source>
        <dbReference type="Proteomes" id="UP000017836"/>
    </source>
</evidence>
<dbReference type="HOGENOM" id="CLU_2339611_0_0_1"/>
<protein>
    <submittedName>
        <fullName evidence="2">Uncharacterized protein</fullName>
    </submittedName>
</protein>
<accession>W1NJ33</accession>
<dbReference type="eggNOG" id="KOG1809">
    <property type="taxonomic scope" value="Eukaryota"/>
</dbReference>
<name>W1NJ33_AMBTC</name>
<dbReference type="AlphaFoldDB" id="W1NJ33"/>
<dbReference type="Gramene" id="ERM95782">
    <property type="protein sequence ID" value="ERM95782"/>
    <property type="gene ID" value="AMTR_s00700p00004930"/>
</dbReference>
<sequence>MAGRQVFEVSPASVGGSQFSVAVSFRGLDMQKALESSSTLIIEFTDDEEKALWIRGLVQETYRTSAPPPMDMLGEPSHGISDLSGPPTLLKELILLSM</sequence>
<dbReference type="EMBL" id="KI397420">
    <property type="protein sequence ID" value="ERM95782.1"/>
    <property type="molecule type" value="Genomic_DNA"/>
</dbReference>
<dbReference type="Proteomes" id="UP000017836">
    <property type="component" value="Unassembled WGS sequence"/>
</dbReference>
<reference evidence="3" key="1">
    <citation type="journal article" date="2013" name="Science">
        <title>The Amborella genome and the evolution of flowering plants.</title>
        <authorList>
            <consortium name="Amborella Genome Project"/>
        </authorList>
    </citation>
    <scope>NUCLEOTIDE SEQUENCE [LARGE SCALE GENOMIC DNA]</scope>
</reference>
<keyword evidence="3" id="KW-1185">Reference proteome</keyword>
<organism evidence="2 3">
    <name type="scientific">Amborella trichopoda</name>
    <dbReference type="NCBI Taxonomy" id="13333"/>
    <lineage>
        <taxon>Eukaryota</taxon>
        <taxon>Viridiplantae</taxon>
        <taxon>Streptophyta</taxon>
        <taxon>Embryophyta</taxon>
        <taxon>Tracheophyta</taxon>
        <taxon>Spermatophyta</taxon>
        <taxon>Magnoliopsida</taxon>
        <taxon>Amborellales</taxon>
        <taxon>Amborellaceae</taxon>
        <taxon>Amborella</taxon>
    </lineage>
</organism>
<feature type="non-terminal residue" evidence="2">
    <location>
        <position position="98"/>
    </location>
</feature>
<gene>
    <name evidence="2" type="ORF">AMTR_s00700p00004930</name>
</gene>
<proteinExistence type="predicted"/>
<dbReference type="OMA" id="PMDMLGE"/>
<dbReference type="PANTHER" id="PTHR45523">
    <property type="entry name" value="TETRATRICOPEPTIDE REPEAT (TPR)-CONTAINING PROTEIN-RELATED"/>
    <property type="match status" value="1"/>
</dbReference>
<feature type="region of interest" description="Disordered" evidence="1">
    <location>
        <begin position="65"/>
        <end position="84"/>
    </location>
</feature>